<dbReference type="PANTHER" id="PTHR43133:SF8">
    <property type="entry name" value="RNA POLYMERASE SIGMA FACTOR HI_1459-RELATED"/>
    <property type="match status" value="1"/>
</dbReference>
<dbReference type="InterPro" id="IPR014284">
    <property type="entry name" value="RNA_pol_sigma-70_dom"/>
</dbReference>
<evidence type="ECO:0000256" key="1">
    <source>
        <dbReference type="ARBA" id="ARBA00023015"/>
    </source>
</evidence>
<dbReference type="Gene3D" id="1.10.1740.10">
    <property type="match status" value="1"/>
</dbReference>
<dbReference type="RefSeq" id="WP_202192188.1">
    <property type="nucleotide sequence ID" value="NZ_JBBNGJ010000004.1"/>
</dbReference>
<dbReference type="PANTHER" id="PTHR43133">
    <property type="entry name" value="RNA POLYMERASE ECF-TYPE SIGMA FACTO"/>
    <property type="match status" value="1"/>
</dbReference>
<keyword evidence="7" id="KW-1185">Reference proteome</keyword>
<dbReference type="NCBIfam" id="TIGR02937">
    <property type="entry name" value="sigma70-ECF"/>
    <property type="match status" value="1"/>
</dbReference>
<evidence type="ECO:0000313" key="7">
    <source>
        <dbReference type="Proteomes" id="UP001494672"/>
    </source>
</evidence>
<sequence length="209" mass="23682">MASGKEKNGIEEIYEKYYKDVYRFVLALSKNPHIAEDITQETFVKAIKAVDRFKGDCDIKVWLCQIAKNTYFTYAGKQNREQVDVDAVNNRSESQAALMGDAEYDLISESVEDSGVFKFYLGEQGLTSLDIFGNARSWMSSEAYQSFGGYREGAAVPQTEHKDTDSSDIYYGDEEPRVINKIVYCHKDGTVVATLWEESQNLPILNSEK</sequence>
<proteinExistence type="predicted"/>
<dbReference type="Proteomes" id="UP001494672">
    <property type="component" value="Unassembled WGS sequence"/>
</dbReference>
<evidence type="ECO:0000259" key="5">
    <source>
        <dbReference type="Pfam" id="PF04542"/>
    </source>
</evidence>
<accession>A0ABV1I9E4</accession>
<evidence type="ECO:0000256" key="3">
    <source>
        <dbReference type="ARBA" id="ARBA00023125"/>
    </source>
</evidence>
<name>A0ABV1I9E4_9FIRM</name>
<keyword evidence="1" id="KW-0805">Transcription regulation</keyword>
<dbReference type="InterPro" id="IPR007627">
    <property type="entry name" value="RNA_pol_sigma70_r2"/>
</dbReference>
<keyword evidence="4" id="KW-0804">Transcription</keyword>
<feature type="domain" description="RNA polymerase sigma-70 region 2" evidence="5">
    <location>
        <begin position="13"/>
        <end position="80"/>
    </location>
</feature>
<dbReference type="Pfam" id="PF04542">
    <property type="entry name" value="Sigma70_r2"/>
    <property type="match status" value="1"/>
</dbReference>
<evidence type="ECO:0000256" key="2">
    <source>
        <dbReference type="ARBA" id="ARBA00023082"/>
    </source>
</evidence>
<reference evidence="6 7" key="1">
    <citation type="submission" date="2024-04" db="EMBL/GenBank/DDBJ databases">
        <title>Human intestinal bacterial collection.</title>
        <authorList>
            <person name="Pauvert C."/>
            <person name="Hitch T.C.A."/>
            <person name="Clavel T."/>
        </authorList>
    </citation>
    <scope>NUCLEOTIDE SEQUENCE [LARGE SCALE GENOMIC DNA]</scope>
    <source>
        <strain evidence="6 7">CLA-AA-H181</strain>
    </source>
</reference>
<comment type="caution">
    <text evidence="6">The sequence shown here is derived from an EMBL/GenBank/DDBJ whole genome shotgun (WGS) entry which is preliminary data.</text>
</comment>
<dbReference type="SUPFAM" id="SSF88946">
    <property type="entry name" value="Sigma2 domain of RNA polymerase sigma factors"/>
    <property type="match status" value="1"/>
</dbReference>
<gene>
    <name evidence="6" type="ORF">AAAU18_06625</name>
</gene>
<dbReference type="InterPro" id="IPR013325">
    <property type="entry name" value="RNA_pol_sigma_r2"/>
</dbReference>
<organism evidence="6 7">
    <name type="scientific">Coprococcus aceti</name>
    <dbReference type="NCBI Taxonomy" id="2981786"/>
    <lineage>
        <taxon>Bacteria</taxon>
        <taxon>Bacillati</taxon>
        <taxon>Bacillota</taxon>
        <taxon>Clostridia</taxon>
        <taxon>Lachnospirales</taxon>
        <taxon>Lachnospiraceae</taxon>
        <taxon>Coprococcus</taxon>
    </lineage>
</organism>
<dbReference type="InterPro" id="IPR039425">
    <property type="entry name" value="RNA_pol_sigma-70-like"/>
</dbReference>
<dbReference type="EMBL" id="JBBNGJ010000004">
    <property type="protein sequence ID" value="MEQ2592591.1"/>
    <property type="molecule type" value="Genomic_DNA"/>
</dbReference>
<evidence type="ECO:0000313" key="6">
    <source>
        <dbReference type="EMBL" id="MEQ2592591.1"/>
    </source>
</evidence>
<keyword evidence="3" id="KW-0238">DNA-binding</keyword>
<protein>
    <submittedName>
        <fullName evidence="6">RNA polymerase sigma factor</fullName>
    </submittedName>
</protein>
<keyword evidence="2" id="KW-0731">Sigma factor</keyword>
<evidence type="ECO:0000256" key="4">
    <source>
        <dbReference type="ARBA" id="ARBA00023163"/>
    </source>
</evidence>